<evidence type="ECO:0000259" key="4">
    <source>
        <dbReference type="Pfam" id="PF04909"/>
    </source>
</evidence>
<dbReference type="GO" id="GO:0016831">
    <property type="term" value="F:carboxy-lyase activity"/>
    <property type="evidence" value="ECO:0007669"/>
    <property type="project" value="UniProtKB-KW"/>
</dbReference>
<sequence length="165" mass="18506">MSRRIDTHAHVVPPFYKEWLEKKGISAGDLPIPEWSEETCLEQNQRNGVETSILSVSTPGVYLENNNNEAKDMARKVNGFCFNVVKKNPKNFGYFATLLLPDVENSIAEAKYVLNHLKADGVILLTNVGITYLGEPEQEPLMEMLNEKKAVVFIHPSHLPAKAVD</sequence>
<evidence type="ECO:0000256" key="1">
    <source>
        <dbReference type="ARBA" id="ARBA00022793"/>
    </source>
</evidence>
<evidence type="ECO:0000256" key="3">
    <source>
        <dbReference type="RuleBase" id="RU366045"/>
    </source>
</evidence>
<comment type="similarity">
    <text evidence="3">Belongs to the metallo-dependent hydrolases superfamily.</text>
</comment>
<dbReference type="AlphaFoldDB" id="A0A8X7NJT1"/>
<dbReference type="Pfam" id="PF04909">
    <property type="entry name" value="Amidohydro_2"/>
    <property type="match status" value="1"/>
</dbReference>
<dbReference type="Proteomes" id="UP000590412">
    <property type="component" value="Unassembled WGS sequence"/>
</dbReference>
<dbReference type="GO" id="GO:0019748">
    <property type="term" value="P:secondary metabolic process"/>
    <property type="evidence" value="ECO:0007669"/>
    <property type="project" value="TreeGrafter"/>
</dbReference>
<reference evidence="5" key="1">
    <citation type="submission" date="2020-03" db="EMBL/GenBank/DDBJ databases">
        <title>FDA dAtabase for Regulatory Grade micrObial Sequences (FDA-ARGOS): Supporting development and validation of Infectious Disease Dx tests.</title>
        <authorList>
            <person name="Campos J."/>
            <person name="Goldberg B."/>
            <person name="Tallon L."/>
            <person name="Sadzewicz L."/>
            <person name="Vavikolanu K."/>
            <person name="Mehta A."/>
            <person name="Aluvathingal J."/>
            <person name="Nadendla S."/>
            <person name="Nandy P."/>
            <person name="Geyer C."/>
            <person name="Yan Y."/>
            <person name="Sichtig H."/>
        </authorList>
    </citation>
    <scope>NUCLEOTIDE SEQUENCE [LARGE SCALE GENOMIC DNA]</scope>
    <source>
        <strain evidence="5">FDAARGOS_652</strain>
    </source>
</reference>
<dbReference type="InterPro" id="IPR032466">
    <property type="entry name" value="Metal_Hydrolase"/>
</dbReference>
<proteinExistence type="inferred from homology"/>
<evidence type="ECO:0000256" key="2">
    <source>
        <dbReference type="ARBA" id="ARBA00023239"/>
    </source>
</evidence>
<gene>
    <name evidence="5" type="ORF">FOB60_003528</name>
</gene>
<dbReference type="PANTHER" id="PTHR21240:SF28">
    <property type="entry name" value="ISO-OROTATE DECARBOXYLASE (EUROFUNG)"/>
    <property type="match status" value="1"/>
</dbReference>
<organism evidence="5 6">
    <name type="scientific">Candida parapsilosis</name>
    <name type="common">Yeast</name>
    <dbReference type="NCBI Taxonomy" id="5480"/>
    <lineage>
        <taxon>Eukaryota</taxon>
        <taxon>Fungi</taxon>
        <taxon>Dikarya</taxon>
        <taxon>Ascomycota</taxon>
        <taxon>Saccharomycotina</taxon>
        <taxon>Pichiomycetes</taxon>
        <taxon>Debaryomycetaceae</taxon>
        <taxon>Candida/Lodderomyces clade</taxon>
        <taxon>Candida</taxon>
    </lineage>
</organism>
<evidence type="ECO:0000313" key="5">
    <source>
        <dbReference type="EMBL" id="KAF6050860.1"/>
    </source>
</evidence>
<dbReference type="OrthoDB" id="4094773at2759"/>
<dbReference type="EMBL" id="JABWAB010000005">
    <property type="protein sequence ID" value="KAF6050860.1"/>
    <property type="molecule type" value="Genomic_DNA"/>
</dbReference>
<keyword evidence="2 3" id="KW-0456">Lyase</keyword>
<dbReference type="GO" id="GO:0005737">
    <property type="term" value="C:cytoplasm"/>
    <property type="evidence" value="ECO:0007669"/>
    <property type="project" value="TreeGrafter"/>
</dbReference>
<evidence type="ECO:0000313" key="6">
    <source>
        <dbReference type="Proteomes" id="UP000590412"/>
    </source>
</evidence>
<comment type="caution">
    <text evidence="5">The sequence shown here is derived from an EMBL/GenBank/DDBJ whole genome shotgun (WGS) entry which is preliminary data.</text>
</comment>
<name>A0A8X7NJT1_CANPA</name>
<dbReference type="SUPFAM" id="SSF51556">
    <property type="entry name" value="Metallo-dependent hydrolases"/>
    <property type="match status" value="1"/>
</dbReference>
<dbReference type="InterPro" id="IPR032465">
    <property type="entry name" value="ACMSD"/>
</dbReference>
<dbReference type="GO" id="GO:0016787">
    <property type="term" value="F:hydrolase activity"/>
    <property type="evidence" value="ECO:0007669"/>
    <property type="project" value="InterPro"/>
</dbReference>
<feature type="domain" description="Amidohydrolase-related" evidence="4">
    <location>
        <begin position="5"/>
        <end position="157"/>
    </location>
</feature>
<dbReference type="PANTHER" id="PTHR21240">
    <property type="entry name" value="2-AMINO-3-CARBOXYLMUCONATE-6-SEMIALDEHYDE DECARBOXYLASE"/>
    <property type="match status" value="1"/>
</dbReference>
<dbReference type="Gene3D" id="3.20.20.140">
    <property type="entry name" value="Metal-dependent hydrolases"/>
    <property type="match status" value="1"/>
</dbReference>
<keyword evidence="1 3" id="KW-0210">Decarboxylase</keyword>
<dbReference type="InterPro" id="IPR006680">
    <property type="entry name" value="Amidohydro-rel"/>
</dbReference>
<dbReference type="CDD" id="cd01292">
    <property type="entry name" value="metallo-dependent_hydrolases"/>
    <property type="match status" value="1"/>
</dbReference>
<accession>A0A8X7NJT1</accession>
<protein>
    <submittedName>
        <fullName evidence="5">Amidohydrolase family protein</fullName>
    </submittedName>
</protein>